<proteinExistence type="predicted"/>
<accession>A0A0C2M3U9</accession>
<dbReference type="EMBL" id="JWZT01005277">
    <property type="protein sequence ID" value="KII61690.1"/>
    <property type="molecule type" value="Genomic_DNA"/>
</dbReference>
<dbReference type="InterPro" id="IPR029021">
    <property type="entry name" value="Prot-tyrosine_phosphatase-like"/>
</dbReference>
<dbReference type="Proteomes" id="UP000031668">
    <property type="component" value="Unassembled WGS sequence"/>
</dbReference>
<evidence type="ECO:0000313" key="3">
    <source>
        <dbReference type="Proteomes" id="UP000031668"/>
    </source>
</evidence>
<keyword evidence="3" id="KW-1185">Reference proteome</keyword>
<reference evidence="2 3" key="1">
    <citation type="journal article" date="2014" name="Genome Biol. Evol.">
        <title>The genome of the myxosporean Thelohanellus kitauei shows adaptations to nutrient acquisition within its fish host.</title>
        <authorList>
            <person name="Yang Y."/>
            <person name="Xiong J."/>
            <person name="Zhou Z."/>
            <person name="Huo F."/>
            <person name="Miao W."/>
            <person name="Ran C."/>
            <person name="Liu Y."/>
            <person name="Zhang J."/>
            <person name="Feng J."/>
            <person name="Wang M."/>
            <person name="Wang M."/>
            <person name="Wang L."/>
            <person name="Yao B."/>
        </authorList>
    </citation>
    <scope>NUCLEOTIDE SEQUENCE [LARGE SCALE GENOMIC DNA]</scope>
    <source>
        <strain evidence="2">Wuqing</strain>
    </source>
</reference>
<feature type="region of interest" description="Disordered" evidence="1">
    <location>
        <begin position="128"/>
        <end position="147"/>
    </location>
</feature>
<sequence>MVSTVHRKYPNMFEFKESLLDVLASNLYSGYFFPFAHPSYAGKIFHQPENIFDEILSQKSIFVNNEYDDSILLCFVNQKSFADLLKIPKLRGKCSKGFYEFSELWNLKLTKFTQLSEMLFMFNKNQGDKSCDNDEKDENPHTQTINL</sequence>
<protein>
    <submittedName>
        <fullName evidence="2">Uncharacterized protein</fullName>
    </submittedName>
</protein>
<dbReference type="SUPFAM" id="SSF52799">
    <property type="entry name" value="(Phosphotyrosine protein) phosphatases II"/>
    <property type="match status" value="1"/>
</dbReference>
<gene>
    <name evidence="2" type="ORF">RF11_09348</name>
</gene>
<name>A0A0C2M3U9_THEKT</name>
<evidence type="ECO:0000256" key="1">
    <source>
        <dbReference type="SAM" id="MobiDB-lite"/>
    </source>
</evidence>
<evidence type="ECO:0000313" key="2">
    <source>
        <dbReference type="EMBL" id="KII61690.1"/>
    </source>
</evidence>
<comment type="caution">
    <text evidence="2">The sequence shown here is derived from an EMBL/GenBank/DDBJ whole genome shotgun (WGS) entry which is preliminary data.</text>
</comment>
<dbReference type="AlphaFoldDB" id="A0A0C2M3U9"/>
<organism evidence="2 3">
    <name type="scientific">Thelohanellus kitauei</name>
    <name type="common">Myxosporean</name>
    <dbReference type="NCBI Taxonomy" id="669202"/>
    <lineage>
        <taxon>Eukaryota</taxon>
        <taxon>Metazoa</taxon>
        <taxon>Cnidaria</taxon>
        <taxon>Myxozoa</taxon>
        <taxon>Myxosporea</taxon>
        <taxon>Bivalvulida</taxon>
        <taxon>Platysporina</taxon>
        <taxon>Myxobolidae</taxon>
        <taxon>Thelohanellus</taxon>
    </lineage>
</organism>